<name>A0A0W8FWN1_9ZZZZ</name>
<keyword evidence="4" id="KW-1003">Cell membrane</keyword>
<dbReference type="InterPro" id="IPR027417">
    <property type="entry name" value="P-loop_NTPase"/>
</dbReference>
<evidence type="ECO:0000256" key="6">
    <source>
        <dbReference type="ARBA" id="ARBA00022741"/>
    </source>
</evidence>
<protein>
    <recommendedName>
        <fullName evidence="3">Cell division ATP-binding protein FtsE</fullName>
    </recommendedName>
</protein>
<evidence type="ECO:0000256" key="3">
    <source>
        <dbReference type="ARBA" id="ARBA00020019"/>
    </source>
</evidence>
<dbReference type="EMBL" id="LNQE01000736">
    <property type="protein sequence ID" value="KUG25244.1"/>
    <property type="molecule type" value="Genomic_DNA"/>
</dbReference>
<evidence type="ECO:0000259" key="10">
    <source>
        <dbReference type="PROSITE" id="PS50893"/>
    </source>
</evidence>
<dbReference type="SUPFAM" id="SSF52540">
    <property type="entry name" value="P-loop containing nucleoside triphosphate hydrolases"/>
    <property type="match status" value="1"/>
</dbReference>
<dbReference type="AlphaFoldDB" id="A0A0W8FWN1"/>
<keyword evidence="8" id="KW-0472">Membrane</keyword>
<comment type="caution">
    <text evidence="11">The sequence shown here is derived from an EMBL/GenBank/DDBJ whole genome shotgun (WGS) entry which is preliminary data.</text>
</comment>
<dbReference type="PROSITE" id="PS50893">
    <property type="entry name" value="ABC_TRANSPORTER_2"/>
    <property type="match status" value="1"/>
</dbReference>
<dbReference type="InterPro" id="IPR005286">
    <property type="entry name" value="Cell_div_FtsE"/>
</dbReference>
<organism evidence="11">
    <name type="scientific">hydrocarbon metagenome</name>
    <dbReference type="NCBI Taxonomy" id="938273"/>
    <lineage>
        <taxon>unclassified sequences</taxon>
        <taxon>metagenomes</taxon>
        <taxon>ecological metagenomes</taxon>
    </lineage>
</organism>
<evidence type="ECO:0000256" key="5">
    <source>
        <dbReference type="ARBA" id="ARBA00022618"/>
    </source>
</evidence>
<evidence type="ECO:0000256" key="4">
    <source>
        <dbReference type="ARBA" id="ARBA00022475"/>
    </source>
</evidence>
<evidence type="ECO:0000256" key="2">
    <source>
        <dbReference type="ARBA" id="ARBA00005417"/>
    </source>
</evidence>
<dbReference type="PROSITE" id="PS00211">
    <property type="entry name" value="ABC_TRANSPORTER_1"/>
    <property type="match status" value="1"/>
</dbReference>
<comment type="subcellular location">
    <subcellularLocation>
        <location evidence="1">Cell membrane</location>
        <topology evidence="1">Peripheral membrane protein</topology>
    </subcellularLocation>
</comment>
<dbReference type="Gene3D" id="3.40.50.300">
    <property type="entry name" value="P-loop containing nucleotide triphosphate hydrolases"/>
    <property type="match status" value="1"/>
</dbReference>
<evidence type="ECO:0000313" key="11">
    <source>
        <dbReference type="EMBL" id="KUG25244.1"/>
    </source>
</evidence>
<dbReference type="GO" id="GO:0016887">
    <property type="term" value="F:ATP hydrolysis activity"/>
    <property type="evidence" value="ECO:0007669"/>
    <property type="project" value="InterPro"/>
</dbReference>
<dbReference type="SMART" id="SM00382">
    <property type="entry name" value="AAA"/>
    <property type="match status" value="1"/>
</dbReference>
<dbReference type="InterPro" id="IPR003439">
    <property type="entry name" value="ABC_transporter-like_ATP-bd"/>
</dbReference>
<keyword evidence="6" id="KW-0547">Nucleotide-binding</keyword>
<feature type="domain" description="ABC transporter" evidence="10">
    <location>
        <begin position="2"/>
        <end position="221"/>
    </location>
</feature>
<dbReference type="PANTHER" id="PTHR24220">
    <property type="entry name" value="IMPORT ATP-BINDING PROTEIN"/>
    <property type="match status" value="1"/>
</dbReference>
<dbReference type="PANTHER" id="PTHR24220:SF470">
    <property type="entry name" value="CELL DIVISION ATP-BINDING PROTEIN FTSE"/>
    <property type="match status" value="1"/>
</dbReference>
<evidence type="ECO:0000256" key="7">
    <source>
        <dbReference type="ARBA" id="ARBA00022840"/>
    </source>
</evidence>
<dbReference type="GO" id="GO:0022857">
    <property type="term" value="F:transmembrane transporter activity"/>
    <property type="evidence" value="ECO:0007669"/>
    <property type="project" value="TreeGrafter"/>
</dbReference>
<keyword evidence="7 11" id="KW-0067">ATP-binding</keyword>
<evidence type="ECO:0000256" key="9">
    <source>
        <dbReference type="ARBA" id="ARBA00023306"/>
    </source>
</evidence>
<dbReference type="InterPro" id="IPR015854">
    <property type="entry name" value="ABC_transpr_LolD-like"/>
</dbReference>
<dbReference type="GO" id="GO:0005524">
    <property type="term" value="F:ATP binding"/>
    <property type="evidence" value="ECO:0007669"/>
    <property type="project" value="UniProtKB-KW"/>
</dbReference>
<dbReference type="FunFam" id="3.40.50.300:FF:000056">
    <property type="entry name" value="Cell division ATP-binding protein FtsE"/>
    <property type="match status" value="1"/>
</dbReference>
<proteinExistence type="inferred from homology"/>
<keyword evidence="5 11" id="KW-0132">Cell division</keyword>
<gene>
    <name evidence="11" type="ORF">ASZ90_004934</name>
</gene>
<accession>A0A0W8FWN1</accession>
<reference evidence="11" key="1">
    <citation type="journal article" date="2015" name="Proc. Natl. Acad. Sci. U.S.A.">
        <title>Networks of energetic and metabolic interactions define dynamics in microbial communities.</title>
        <authorList>
            <person name="Embree M."/>
            <person name="Liu J.K."/>
            <person name="Al-Bassam M.M."/>
            <person name="Zengler K."/>
        </authorList>
    </citation>
    <scope>NUCLEOTIDE SEQUENCE</scope>
</reference>
<dbReference type="GO" id="GO:0005886">
    <property type="term" value="C:plasma membrane"/>
    <property type="evidence" value="ECO:0007669"/>
    <property type="project" value="UniProtKB-SubCell"/>
</dbReference>
<sequence length="223" mass="25209">MLAFNNVEFAYPNQPVFNDLNFECEPGEFVFLIGKSGSGKTTFLQMIYMNIIPQSGYVQVGEYSSNTIKEKDLPYLRRKIGVIFQDFKLLEDRNVYDNIAFVPQVTGVPRRQIKRKVIQALSEVGLSHKQRNMPNELSGGEKQRVAIARAIVNDPMLILADEPTGNLDPETSDEIISFLKKINSRGTSVICATHNYELVKRLDTRIIKLQDGKAIKAIVKKKS</sequence>
<dbReference type="GO" id="GO:0051301">
    <property type="term" value="P:cell division"/>
    <property type="evidence" value="ECO:0007669"/>
    <property type="project" value="UniProtKB-KW"/>
</dbReference>
<dbReference type="InterPro" id="IPR003593">
    <property type="entry name" value="AAA+_ATPase"/>
</dbReference>
<evidence type="ECO:0000256" key="1">
    <source>
        <dbReference type="ARBA" id="ARBA00004202"/>
    </source>
</evidence>
<keyword evidence="9" id="KW-0131">Cell cycle</keyword>
<dbReference type="NCBIfam" id="TIGR02673">
    <property type="entry name" value="FtsE"/>
    <property type="match status" value="1"/>
</dbReference>
<evidence type="ECO:0000256" key="8">
    <source>
        <dbReference type="ARBA" id="ARBA00023136"/>
    </source>
</evidence>
<dbReference type="Pfam" id="PF00005">
    <property type="entry name" value="ABC_tran"/>
    <property type="match status" value="1"/>
</dbReference>
<comment type="similarity">
    <text evidence="2">Belongs to the ABC transporter superfamily.</text>
</comment>
<dbReference type="InterPro" id="IPR017871">
    <property type="entry name" value="ABC_transporter-like_CS"/>
</dbReference>